<feature type="chain" id="PRO_5041219739" evidence="2">
    <location>
        <begin position="20"/>
        <end position="212"/>
    </location>
</feature>
<dbReference type="PANTHER" id="PTHR35869:SF1">
    <property type="entry name" value="OUTER-MEMBRANE LIPOPROTEIN CARRIER PROTEIN"/>
    <property type="match status" value="1"/>
</dbReference>
<dbReference type="EMBL" id="JAPAAF010000034">
    <property type="protein sequence ID" value="MCW0484350.1"/>
    <property type="molecule type" value="Genomic_DNA"/>
</dbReference>
<evidence type="ECO:0000313" key="3">
    <source>
        <dbReference type="EMBL" id="MCW0484350.1"/>
    </source>
</evidence>
<dbReference type="Pfam" id="PF03548">
    <property type="entry name" value="LolA"/>
    <property type="match status" value="1"/>
</dbReference>
<gene>
    <name evidence="3" type="ORF">N2K84_16535</name>
</gene>
<organism evidence="3 4">
    <name type="scientific">Gaoshiqia sediminis</name>
    <dbReference type="NCBI Taxonomy" id="2986998"/>
    <lineage>
        <taxon>Bacteria</taxon>
        <taxon>Pseudomonadati</taxon>
        <taxon>Bacteroidota</taxon>
        <taxon>Bacteroidia</taxon>
        <taxon>Marinilabiliales</taxon>
        <taxon>Prolixibacteraceae</taxon>
        <taxon>Gaoshiqia</taxon>
    </lineage>
</organism>
<dbReference type="PANTHER" id="PTHR35869">
    <property type="entry name" value="OUTER-MEMBRANE LIPOPROTEIN CARRIER PROTEIN"/>
    <property type="match status" value="1"/>
</dbReference>
<comment type="caution">
    <text evidence="3">The sequence shown here is derived from an EMBL/GenBank/DDBJ whole genome shotgun (WGS) entry which is preliminary data.</text>
</comment>
<accession>A0AA41Y9E4</accession>
<name>A0AA41Y9E4_9BACT</name>
<dbReference type="InterPro" id="IPR004564">
    <property type="entry name" value="OM_lipoprot_carrier_LolA-like"/>
</dbReference>
<sequence length="212" mass="24106">MRKLLLLAVFAFAGIMAMAQQDPKAKSILENVTKTTQSYTSIQASFDYVMENKEEGIFEENKGNILMKGDNYQLKLPLLGLEIYCNGSNVWTYMKDANEVSITTLDEDSGEMMNPSKLFTIYEEGFNYKFVEETADIYVIDLFPQTNSIEYSKIRIQVDKKQMLIKKAEMGGQEGNNYIVKVNDLKTNVPAEDSAFVFDKSKHPGVEVIDLR</sequence>
<dbReference type="InterPro" id="IPR029046">
    <property type="entry name" value="LolA/LolB/LppX"/>
</dbReference>
<dbReference type="RefSeq" id="WP_282592943.1">
    <property type="nucleotide sequence ID" value="NZ_JAPAAF010000034.1"/>
</dbReference>
<keyword evidence="4" id="KW-1185">Reference proteome</keyword>
<evidence type="ECO:0000313" key="4">
    <source>
        <dbReference type="Proteomes" id="UP001163821"/>
    </source>
</evidence>
<protein>
    <submittedName>
        <fullName evidence="3">Outer membrane lipoprotein carrier protein LolA</fullName>
    </submittedName>
</protein>
<keyword evidence="1 2" id="KW-0732">Signal</keyword>
<feature type="signal peptide" evidence="2">
    <location>
        <begin position="1"/>
        <end position="19"/>
    </location>
</feature>
<dbReference type="Proteomes" id="UP001163821">
    <property type="component" value="Unassembled WGS sequence"/>
</dbReference>
<proteinExistence type="predicted"/>
<dbReference type="Gene3D" id="2.50.20.10">
    <property type="entry name" value="Lipoprotein localisation LolA/LolB/LppX"/>
    <property type="match status" value="1"/>
</dbReference>
<dbReference type="SUPFAM" id="SSF89392">
    <property type="entry name" value="Prokaryotic lipoproteins and lipoprotein localization factors"/>
    <property type="match status" value="1"/>
</dbReference>
<evidence type="ECO:0000256" key="1">
    <source>
        <dbReference type="ARBA" id="ARBA00022729"/>
    </source>
</evidence>
<keyword evidence="3" id="KW-0449">Lipoprotein</keyword>
<reference evidence="3" key="1">
    <citation type="submission" date="2022-10" db="EMBL/GenBank/DDBJ databases">
        <title>Gaoshiqiia sediminis gen. nov., sp. nov., isolated from coastal sediment.</title>
        <authorList>
            <person name="Yu W.X."/>
            <person name="Mu D.S."/>
            <person name="Du J.Z."/>
            <person name="Liang Y.Q."/>
        </authorList>
    </citation>
    <scope>NUCLEOTIDE SEQUENCE</scope>
    <source>
        <strain evidence="3">A06</strain>
    </source>
</reference>
<dbReference type="CDD" id="cd16325">
    <property type="entry name" value="LolA"/>
    <property type="match status" value="1"/>
</dbReference>
<evidence type="ECO:0000256" key="2">
    <source>
        <dbReference type="SAM" id="SignalP"/>
    </source>
</evidence>
<dbReference type="AlphaFoldDB" id="A0AA41Y9E4"/>